<dbReference type="InterPro" id="IPR036249">
    <property type="entry name" value="Thioredoxin-like_sf"/>
</dbReference>
<feature type="domain" description="Thioredoxin" evidence="1">
    <location>
        <begin position="1"/>
        <end position="106"/>
    </location>
</feature>
<sequence length="107" mass="11993">MTVITSTDADFQSLISEKEKVIVKFYASWSGSCRLLAPKYKRISNSDDFKNITFLEVNAEENEAARKLVGVDNLPFFAAFNKGQLVGKENTSKEEVVIALLQRLTSQ</sequence>
<dbReference type="RefSeq" id="WP_193190885.1">
    <property type="nucleotide sequence ID" value="NZ_JACZFR010000015.1"/>
</dbReference>
<name>A0ABW1YLT3_9GAMM</name>
<dbReference type="Proteomes" id="UP001596425">
    <property type="component" value="Unassembled WGS sequence"/>
</dbReference>
<gene>
    <name evidence="2" type="ORF">ACFQBM_10470</name>
</gene>
<dbReference type="EMBL" id="JBHSVR010000001">
    <property type="protein sequence ID" value="MFC6633709.1"/>
    <property type="molecule type" value="Genomic_DNA"/>
</dbReference>
<organism evidence="2 3">
    <name type="scientific">Microbulbifer taiwanensis</name>
    <dbReference type="NCBI Taxonomy" id="986746"/>
    <lineage>
        <taxon>Bacteria</taxon>
        <taxon>Pseudomonadati</taxon>
        <taxon>Pseudomonadota</taxon>
        <taxon>Gammaproteobacteria</taxon>
        <taxon>Cellvibrionales</taxon>
        <taxon>Microbulbiferaceae</taxon>
        <taxon>Microbulbifer</taxon>
    </lineage>
</organism>
<dbReference type="PANTHER" id="PTHR43601">
    <property type="entry name" value="THIOREDOXIN, MITOCHONDRIAL"/>
    <property type="match status" value="1"/>
</dbReference>
<dbReference type="PANTHER" id="PTHR43601:SF32">
    <property type="entry name" value="THIOREDOXIN-LIKE 2-2, CHLOROPLASTIC"/>
    <property type="match status" value="1"/>
</dbReference>
<evidence type="ECO:0000259" key="1">
    <source>
        <dbReference type="PROSITE" id="PS51352"/>
    </source>
</evidence>
<reference evidence="3" key="1">
    <citation type="journal article" date="2019" name="Int. J. Syst. Evol. Microbiol.">
        <title>The Global Catalogue of Microorganisms (GCM) 10K type strain sequencing project: providing services to taxonomists for standard genome sequencing and annotation.</title>
        <authorList>
            <consortium name="The Broad Institute Genomics Platform"/>
            <consortium name="The Broad Institute Genome Sequencing Center for Infectious Disease"/>
            <person name="Wu L."/>
            <person name="Ma J."/>
        </authorList>
    </citation>
    <scope>NUCLEOTIDE SEQUENCE [LARGE SCALE GENOMIC DNA]</scope>
    <source>
        <strain evidence="3">CGMCC 1.13718</strain>
    </source>
</reference>
<proteinExistence type="predicted"/>
<dbReference type="PROSITE" id="PS51352">
    <property type="entry name" value="THIOREDOXIN_2"/>
    <property type="match status" value="1"/>
</dbReference>
<comment type="caution">
    <text evidence="2">The sequence shown here is derived from an EMBL/GenBank/DDBJ whole genome shotgun (WGS) entry which is preliminary data.</text>
</comment>
<protein>
    <submittedName>
        <fullName evidence="2">Thioredoxin family protein</fullName>
    </submittedName>
</protein>
<accession>A0ABW1YLT3</accession>
<dbReference type="Gene3D" id="3.40.30.10">
    <property type="entry name" value="Glutaredoxin"/>
    <property type="match status" value="1"/>
</dbReference>
<dbReference type="SUPFAM" id="SSF52833">
    <property type="entry name" value="Thioredoxin-like"/>
    <property type="match status" value="1"/>
</dbReference>
<dbReference type="CDD" id="cd02947">
    <property type="entry name" value="TRX_family"/>
    <property type="match status" value="1"/>
</dbReference>
<dbReference type="InterPro" id="IPR013766">
    <property type="entry name" value="Thioredoxin_domain"/>
</dbReference>
<evidence type="ECO:0000313" key="3">
    <source>
        <dbReference type="Proteomes" id="UP001596425"/>
    </source>
</evidence>
<keyword evidence="3" id="KW-1185">Reference proteome</keyword>
<dbReference type="Pfam" id="PF00085">
    <property type="entry name" value="Thioredoxin"/>
    <property type="match status" value="1"/>
</dbReference>
<evidence type="ECO:0000313" key="2">
    <source>
        <dbReference type="EMBL" id="MFC6633709.1"/>
    </source>
</evidence>